<evidence type="ECO:0000259" key="8">
    <source>
        <dbReference type="PROSITE" id="PS51879"/>
    </source>
</evidence>
<feature type="compositionally biased region" description="Basic residues" evidence="7">
    <location>
        <begin position="171"/>
        <end position="185"/>
    </location>
</feature>
<dbReference type="GO" id="GO:0003677">
    <property type="term" value="F:DNA binding"/>
    <property type="evidence" value="ECO:0000318"/>
    <property type="project" value="GO_Central"/>
</dbReference>
<organism evidence="9 10">
    <name type="scientific">Erythranthe guttata</name>
    <name type="common">Yellow monkey flower</name>
    <name type="synonym">Mimulus guttatus</name>
    <dbReference type="NCBI Taxonomy" id="4155"/>
    <lineage>
        <taxon>Eukaryota</taxon>
        <taxon>Viridiplantae</taxon>
        <taxon>Streptophyta</taxon>
        <taxon>Embryophyta</taxon>
        <taxon>Tracheophyta</taxon>
        <taxon>Spermatophyta</taxon>
        <taxon>Magnoliopsida</taxon>
        <taxon>eudicotyledons</taxon>
        <taxon>Gunneridae</taxon>
        <taxon>Pentapetalae</taxon>
        <taxon>asterids</taxon>
        <taxon>lamiids</taxon>
        <taxon>Lamiales</taxon>
        <taxon>Phrymaceae</taxon>
        <taxon>Erythranthe</taxon>
    </lineage>
</organism>
<keyword evidence="4" id="KW-0804">Transcription</keyword>
<evidence type="ECO:0000256" key="1">
    <source>
        <dbReference type="ARBA" id="ARBA00004123"/>
    </source>
</evidence>
<proteinExistence type="inferred from homology"/>
<dbReference type="GO" id="GO:0005669">
    <property type="term" value="C:transcription factor TFIID complex"/>
    <property type="evidence" value="ECO:0000318"/>
    <property type="project" value="GO_Central"/>
</dbReference>
<dbReference type="FunFam" id="1.10.20.10:FF:000015">
    <property type="entry name" value="Transcription initiation factor TFIID subunit 4B"/>
    <property type="match status" value="1"/>
</dbReference>
<evidence type="ECO:0000256" key="4">
    <source>
        <dbReference type="ARBA" id="ARBA00023163"/>
    </source>
</evidence>
<dbReference type="PROSITE" id="PS51879">
    <property type="entry name" value="RST"/>
    <property type="match status" value="1"/>
</dbReference>
<feature type="non-terminal residue" evidence="9">
    <location>
        <position position="1"/>
    </location>
</feature>
<dbReference type="InterPro" id="IPR022003">
    <property type="entry name" value="RST"/>
</dbReference>
<dbReference type="InterPro" id="IPR007900">
    <property type="entry name" value="TAF4_C"/>
</dbReference>
<dbReference type="GO" id="GO:0006367">
    <property type="term" value="P:transcription initiation at RNA polymerase II promoter"/>
    <property type="evidence" value="ECO:0000318"/>
    <property type="project" value="GO_Central"/>
</dbReference>
<evidence type="ECO:0000256" key="7">
    <source>
        <dbReference type="SAM" id="MobiDB-lite"/>
    </source>
</evidence>
<evidence type="ECO:0000256" key="2">
    <source>
        <dbReference type="ARBA" id="ARBA00006178"/>
    </source>
</evidence>
<feature type="compositionally biased region" description="Polar residues" evidence="7">
    <location>
        <begin position="149"/>
        <end position="164"/>
    </location>
</feature>
<dbReference type="AlphaFoldDB" id="A0A022QE41"/>
<dbReference type="Proteomes" id="UP000030748">
    <property type="component" value="Unassembled WGS sequence"/>
</dbReference>
<dbReference type="InterPro" id="IPR009072">
    <property type="entry name" value="Histone-fold"/>
</dbReference>
<feature type="region of interest" description="Disordered" evidence="7">
    <location>
        <begin position="331"/>
        <end position="365"/>
    </location>
</feature>
<comment type="subcellular location">
    <subcellularLocation>
        <location evidence="1">Nucleus</location>
    </subcellularLocation>
</comment>
<name>A0A022QE41_ERYGU</name>
<comment type="function">
    <text evidence="6">TAFs are components of the transcription factor IID (TFIID) complex that is essential for mediating regulation of RNA polymerase transcription.</text>
</comment>
<dbReference type="PANTHER" id="PTHR15138">
    <property type="entry name" value="TRANSCRIPTION INITIATION FACTOR TFIID SUBUNIT 4"/>
    <property type="match status" value="1"/>
</dbReference>
<dbReference type="InterPro" id="IPR045144">
    <property type="entry name" value="TAF4"/>
</dbReference>
<comment type="similarity">
    <text evidence="2">Belongs to the TAF4 family.</text>
</comment>
<evidence type="ECO:0000256" key="3">
    <source>
        <dbReference type="ARBA" id="ARBA00023015"/>
    </source>
</evidence>
<dbReference type="Gene3D" id="1.10.20.10">
    <property type="entry name" value="Histone, subunit A"/>
    <property type="match status" value="1"/>
</dbReference>
<dbReference type="EMBL" id="KI632002">
    <property type="protein sequence ID" value="EYU25503.1"/>
    <property type="molecule type" value="Genomic_DNA"/>
</dbReference>
<evidence type="ECO:0000256" key="5">
    <source>
        <dbReference type="ARBA" id="ARBA00023242"/>
    </source>
</evidence>
<accession>A0A022QE41</accession>
<keyword evidence="3" id="KW-0805">Transcription regulation</keyword>
<feature type="compositionally biased region" description="Basic and acidic residues" evidence="7">
    <location>
        <begin position="332"/>
        <end position="344"/>
    </location>
</feature>
<dbReference type="Pfam" id="PF12174">
    <property type="entry name" value="RST"/>
    <property type="match status" value="1"/>
</dbReference>
<feature type="region of interest" description="Disordered" evidence="7">
    <location>
        <begin position="140"/>
        <end position="201"/>
    </location>
</feature>
<evidence type="ECO:0000313" key="9">
    <source>
        <dbReference type="EMBL" id="EYU25503.1"/>
    </source>
</evidence>
<feature type="compositionally biased region" description="Low complexity" evidence="7">
    <location>
        <begin position="1"/>
        <end position="16"/>
    </location>
</feature>
<dbReference type="CDD" id="cd08045">
    <property type="entry name" value="HFD_TAF4"/>
    <property type="match status" value="1"/>
</dbReference>
<dbReference type="Pfam" id="PF05236">
    <property type="entry name" value="TAF4"/>
    <property type="match status" value="1"/>
</dbReference>
<reference evidence="9 10" key="1">
    <citation type="journal article" date="2013" name="Proc. Natl. Acad. Sci. U.S.A.">
        <title>Fine-scale variation in meiotic recombination in Mimulus inferred from population shotgun sequencing.</title>
        <authorList>
            <person name="Hellsten U."/>
            <person name="Wright K.M."/>
            <person name="Jenkins J."/>
            <person name="Shu S."/>
            <person name="Yuan Y."/>
            <person name="Wessler S.R."/>
            <person name="Schmutz J."/>
            <person name="Willis J.H."/>
            <person name="Rokhsar D.S."/>
        </authorList>
    </citation>
    <scope>NUCLEOTIDE SEQUENCE [LARGE SCALE GENOMIC DNA]</scope>
    <source>
        <strain evidence="10">cv. DUN x IM62</strain>
    </source>
</reference>
<dbReference type="GO" id="GO:0046982">
    <property type="term" value="F:protein heterodimerization activity"/>
    <property type="evidence" value="ECO:0007669"/>
    <property type="project" value="InterPro"/>
</dbReference>
<protein>
    <recommendedName>
        <fullName evidence="8">RST domain-containing protein</fullName>
    </recommendedName>
</protein>
<evidence type="ECO:0000256" key="6">
    <source>
        <dbReference type="ARBA" id="ARBA00058775"/>
    </source>
</evidence>
<keyword evidence="10" id="KW-1185">Reference proteome</keyword>
<keyword evidence="5" id="KW-0539">Nucleus</keyword>
<evidence type="ECO:0000313" key="10">
    <source>
        <dbReference type="Proteomes" id="UP000030748"/>
    </source>
</evidence>
<gene>
    <name evidence="9" type="ORF">MIMGU_mgv1a022216mg</name>
</gene>
<sequence>ETVQSFQFSLTSSSFTKPRSPRLGNSDHSTAQRSDSDSDSGTCSSHLRSSISFHMLLRIIQPQINKDKSVQVRGLALRLEKHEISRDVFLHSLRSIVGEHLLNSALYKELVDLTNEKHNKAEISSAQTLFPSSSAQIRQGYEAPDSKSLMHSLTSSIEPETSSKAIPKKTSVGKKKTSVGKKKSTKERVVSSPPSSKKQKLSCGAFPSIKELNDVTALSGIDIREEEEHLFSSPKKGSRVSETSLLIVQEEENMILHKIPLQKKLMETIAKRGLTKISNDVERCLSLCVEERMRGLIYNLIKVSKKRMDTEKTSQRTVITSDVKQQIMSINRKADEEQERKEAETQTSEKLNLPEGTTGVDGDKKRESCARLAKKQYDNQAANMAVRAATGTTDMMSRWQSMIEAKQKQQGIDKSGKDVINISNQDGSEVSGTPALDRKIGQIEVMVPQVRRCSITVKDVIAVLERDPQLSKSTLIYKLYLFYT</sequence>
<dbReference type="PANTHER" id="PTHR15138:SF14">
    <property type="entry name" value="TRANSCRIPTION INITIATION FACTOR TFIID SUBUNIT 4"/>
    <property type="match status" value="1"/>
</dbReference>
<feature type="domain" description="RST" evidence="8">
    <location>
        <begin position="44"/>
        <end position="115"/>
    </location>
</feature>
<dbReference type="STRING" id="4155.A0A022QE41"/>
<feature type="region of interest" description="Disordered" evidence="7">
    <location>
        <begin position="1"/>
        <end position="43"/>
    </location>
</feature>